<dbReference type="InterPro" id="IPR018779">
    <property type="entry name" value="RecJ_C"/>
</dbReference>
<feature type="domain" description="Single-stranded-DNA-specific exonuclease RecJ C-terminal" evidence="9">
    <location>
        <begin position="560"/>
        <end position="758"/>
    </location>
</feature>
<feature type="domain" description="DHHA1" evidence="8">
    <location>
        <begin position="339"/>
        <end position="434"/>
    </location>
</feature>
<dbReference type="Gene3D" id="3.10.310.30">
    <property type="match status" value="1"/>
</dbReference>
<evidence type="ECO:0000256" key="3">
    <source>
        <dbReference type="ARBA" id="ARBA00022722"/>
    </source>
</evidence>
<name>A0A511UZ03_9BACI</name>
<dbReference type="Pfam" id="PF02272">
    <property type="entry name" value="DHHA1"/>
    <property type="match status" value="1"/>
</dbReference>
<dbReference type="Pfam" id="PF17768">
    <property type="entry name" value="RecJ_OB"/>
    <property type="match status" value="1"/>
</dbReference>
<evidence type="ECO:0000313" key="11">
    <source>
        <dbReference type="EMBL" id="GEN30998.1"/>
    </source>
</evidence>
<dbReference type="GO" id="GO:0003676">
    <property type="term" value="F:nucleic acid binding"/>
    <property type="evidence" value="ECO:0007669"/>
    <property type="project" value="InterPro"/>
</dbReference>
<dbReference type="OrthoDB" id="9809852at2"/>
<dbReference type="RefSeq" id="WP_146936791.1">
    <property type="nucleotide sequence ID" value="NZ_BJXW01000012.1"/>
</dbReference>
<evidence type="ECO:0000259" key="7">
    <source>
        <dbReference type="Pfam" id="PF01368"/>
    </source>
</evidence>
<dbReference type="EMBL" id="BJXW01000012">
    <property type="protein sequence ID" value="GEN30998.1"/>
    <property type="molecule type" value="Genomic_DNA"/>
</dbReference>
<keyword evidence="6" id="KW-0175">Coiled coil</keyword>
<evidence type="ECO:0000256" key="4">
    <source>
        <dbReference type="ARBA" id="ARBA00022801"/>
    </source>
</evidence>
<dbReference type="PANTHER" id="PTHR30255:SF2">
    <property type="entry name" value="SINGLE-STRANDED-DNA-SPECIFIC EXONUCLEASE RECJ"/>
    <property type="match status" value="1"/>
</dbReference>
<feature type="domain" description="DDH" evidence="7">
    <location>
        <begin position="80"/>
        <end position="223"/>
    </location>
</feature>
<protein>
    <recommendedName>
        <fullName evidence="2">Single-stranded-DNA-specific exonuclease RecJ</fullName>
    </recommendedName>
</protein>
<dbReference type="InterPro" id="IPR038763">
    <property type="entry name" value="DHH_sf"/>
</dbReference>
<dbReference type="Proteomes" id="UP000321491">
    <property type="component" value="Unassembled WGS sequence"/>
</dbReference>
<comment type="similarity">
    <text evidence="1">Belongs to the RecJ family.</text>
</comment>
<dbReference type="Gene3D" id="3.90.1640.30">
    <property type="match status" value="1"/>
</dbReference>
<organism evidence="11 12">
    <name type="scientific">Cerasibacillus quisquiliarum</name>
    <dbReference type="NCBI Taxonomy" id="227865"/>
    <lineage>
        <taxon>Bacteria</taxon>
        <taxon>Bacillati</taxon>
        <taxon>Bacillota</taxon>
        <taxon>Bacilli</taxon>
        <taxon>Bacillales</taxon>
        <taxon>Bacillaceae</taxon>
        <taxon>Cerasibacillus</taxon>
    </lineage>
</organism>
<dbReference type="AlphaFoldDB" id="A0A511UZ03"/>
<dbReference type="PANTHER" id="PTHR30255">
    <property type="entry name" value="SINGLE-STRANDED-DNA-SPECIFIC EXONUCLEASE RECJ"/>
    <property type="match status" value="1"/>
</dbReference>
<evidence type="ECO:0000259" key="9">
    <source>
        <dbReference type="Pfam" id="PF10141"/>
    </source>
</evidence>
<dbReference type="InterPro" id="IPR003156">
    <property type="entry name" value="DHHA1_dom"/>
</dbReference>
<evidence type="ECO:0000313" key="12">
    <source>
        <dbReference type="Proteomes" id="UP000321491"/>
    </source>
</evidence>
<dbReference type="GO" id="GO:0006310">
    <property type="term" value="P:DNA recombination"/>
    <property type="evidence" value="ECO:0007669"/>
    <property type="project" value="InterPro"/>
</dbReference>
<dbReference type="InterPro" id="IPR004610">
    <property type="entry name" value="RecJ"/>
</dbReference>
<accession>A0A511UZ03</accession>
<proteinExistence type="inferred from homology"/>
<dbReference type="Pfam" id="PF10141">
    <property type="entry name" value="ssDNA-exonuc_C"/>
    <property type="match status" value="1"/>
</dbReference>
<dbReference type="InterPro" id="IPR041122">
    <property type="entry name" value="RecJ_OB"/>
</dbReference>
<dbReference type="Pfam" id="PF01368">
    <property type="entry name" value="DHH"/>
    <property type="match status" value="1"/>
</dbReference>
<feature type="domain" description="RecJ OB" evidence="10">
    <location>
        <begin position="449"/>
        <end position="553"/>
    </location>
</feature>
<evidence type="ECO:0000256" key="1">
    <source>
        <dbReference type="ARBA" id="ARBA00005915"/>
    </source>
</evidence>
<sequence length="776" mass="88642">MLKNQSYWNIINESNLHLDRRESHMSPVLHELLIQRGITDRKEMDSFVFPKLEALYHPEKLAMIEKAATRIHRAIEAQEKILVYGDYDADGVSSTALLMTALKELGAVCEFYIPNRFSEGYGPNEAAFKQAKKDGFNVIITVDNGISAHHEALIAKQIGIDLIITDHHEIQGELPDAYAIIHPKCSENYPFRELAGVGVAFKFAQYLLGYFPEHLLDFVAIGTISDLVPLVNENRILAYYGLKKLSNTTKPGLIALKNQCEIEGSVTEENVGFLIGPRLNAVGRLQDAHMAVDLLLTDDEEKAQLLAEEIESLNEQRQQIVQEIVEEALAMVDTDEKHSVIVVYKEGWNEGVLGIVASRLVKKFNRPTIVLNINSDTNLAKGSARSIPAFDLFSSCMQMNHLFTSFGGHAQAAGMTLHVKDLSDLENGLNQIIQEQLTAEDFIPVIDINYTIDIHDITESLIAEINQLAPFGVGNPKPIFKISAQPKVVRQIGLLKNHLKLQFEQEDGMMEAIGFHMGHLYSFMTPHTEITIVGELGINEWNGFRKPQMIIQDMKIRDRQVFDYRGKVIRKYELFNEQHKSELALLNKGNEKKYHIPETMQIIYYSTDVSEILEADALYIFDIPDSLYTLQQIVKQVNPCNIFACFNIEKSAYMTPIPTREDFKWYYALLFHRKKLDLRVEYQQIIAQKQWSKQKIWWMSKVFFELNFVTIEDGVIQLKPSPKKQALQSSQTYQQLITRAKIEKTLFYSTYEELVAWFNSCLPAMEMPKEEMSYGL</sequence>
<comment type="caution">
    <text evidence="11">The sequence shown here is derived from an EMBL/GenBank/DDBJ whole genome shotgun (WGS) entry which is preliminary data.</text>
</comment>
<dbReference type="SUPFAM" id="SSF64182">
    <property type="entry name" value="DHH phosphoesterases"/>
    <property type="match status" value="1"/>
</dbReference>
<evidence type="ECO:0000256" key="5">
    <source>
        <dbReference type="ARBA" id="ARBA00022839"/>
    </source>
</evidence>
<keyword evidence="3" id="KW-0540">Nuclease</keyword>
<keyword evidence="5 11" id="KW-0269">Exonuclease</keyword>
<evidence type="ECO:0000256" key="2">
    <source>
        <dbReference type="ARBA" id="ARBA00019841"/>
    </source>
</evidence>
<dbReference type="InterPro" id="IPR001667">
    <property type="entry name" value="DDH_dom"/>
</dbReference>
<evidence type="ECO:0000259" key="10">
    <source>
        <dbReference type="Pfam" id="PF17768"/>
    </source>
</evidence>
<dbReference type="InterPro" id="IPR051673">
    <property type="entry name" value="SSDNA_exonuclease_RecJ"/>
</dbReference>
<dbReference type="GO" id="GO:0008409">
    <property type="term" value="F:5'-3' exonuclease activity"/>
    <property type="evidence" value="ECO:0007669"/>
    <property type="project" value="InterPro"/>
</dbReference>
<evidence type="ECO:0000256" key="6">
    <source>
        <dbReference type="SAM" id="Coils"/>
    </source>
</evidence>
<dbReference type="GO" id="GO:0006281">
    <property type="term" value="P:DNA repair"/>
    <property type="evidence" value="ECO:0007669"/>
    <property type="project" value="InterPro"/>
</dbReference>
<evidence type="ECO:0000259" key="8">
    <source>
        <dbReference type="Pfam" id="PF02272"/>
    </source>
</evidence>
<dbReference type="NCBIfam" id="TIGR00644">
    <property type="entry name" value="recJ"/>
    <property type="match status" value="1"/>
</dbReference>
<gene>
    <name evidence="11" type="primary">recJ</name>
    <name evidence="11" type="ORF">CQU01_12360</name>
</gene>
<reference evidence="11 12" key="1">
    <citation type="submission" date="2019-07" db="EMBL/GenBank/DDBJ databases">
        <title>Whole genome shotgun sequence of Cerasibacillus quisquiliarum NBRC 102429.</title>
        <authorList>
            <person name="Hosoyama A."/>
            <person name="Uohara A."/>
            <person name="Ohji S."/>
            <person name="Ichikawa N."/>
        </authorList>
    </citation>
    <scope>NUCLEOTIDE SEQUENCE [LARGE SCALE GENOMIC DNA]</scope>
    <source>
        <strain evidence="11 12">NBRC 102429</strain>
    </source>
</reference>
<keyword evidence="4" id="KW-0378">Hydrolase</keyword>
<feature type="coiled-coil region" evidence="6">
    <location>
        <begin position="296"/>
        <end position="323"/>
    </location>
</feature>
<keyword evidence="12" id="KW-1185">Reference proteome</keyword>